<dbReference type="SUPFAM" id="SSF48317">
    <property type="entry name" value="Acid phosphatase/Vanadium-dependent haloperoxidase"/>
    <property type="match status" value="1"/>
</dbReference>
<comment type="subcellular location">
    <subcellularLocation>
        <location evidence="1">Membrane</location>
        <topology evidence="1">Multi-pass membrane protein</topology>
    </subcellularLocation>
</comment>
<dbReference type="InterPro" id="IPR036938">
    <property type="entry name" value="PAP2/HPO_sf"/>
</dbReference>
<keyword evidence="9" id="KW-1185">Reference proteome</keyword>
<evidence type="ECO:0000313" key="8">
    <source>
        <dbReference type="EMBL" id="SIR62631.1"/>
    </source>
</evidence>
<name>A0A1N7CG77_9NOCA</name>
<dbReference type="AlphaFoldDB" id="A0A1N7CG77"/>
<evidence type="ECO:0000256" key="4">
    <source>
        <dbReference type="ARBA" id="ARBA00023136"/>
    </source>
</evidence>
<organism evidence="8 9">
    <name type="scientific">Williamsia sterculiae</name>
    <dbReference type="NCBI Taxonomy" id="1344003"/>
    <lineage>
        <taxon>Bacteria</taxon>
        <taxon>Bacillati</taxon>
        <taxon>Actinomycetota</taxon>
        <taxon>Actinomycetes</taxon>
        <taxon>Mycobacteriales</taxon>
        <taxon>Nocardiaceae</taxon>
        <taxon>Williamsia</taxon>
    </lineage>
</organism>
<dbReference type="GO" id="GO:0016020">
    <property type="term" value="C:membrane"/>
    <property type="evidence" value="ECO:0007669"/>
    <property type="project" value="UniProtKB-SubCell"/>
</dbReference>
<keyword evidence="2 6" id="KW-0812">Transmembrane</keyword>
<dbReference type="RefSeq" id="WP_076475597.1">
    <property type="nucleotide sequence ID" value="NZ_FTNT01000001.1"/>
</dbReference>
<dbReference type="InterPro" id="IPR052185">
    <property type="entry name" value="IPC_Synthase-Related"/>
</dbReference>
<evidence type="ECO:0000256" key="3">
    <source>
        <dbReference type="ARBA" id="ARBA00022989"/>
    </source>
</evidence>
<proteinExistence type="predicted"/>
<evidence type="ECO:0000256" key="5">
    <source>
        <dbReference type="SAM" id="MobiDB-lite"/>
    </source>
</evidence>
<dbReference type="Pfam" id="PF14378">
    <property type="entry name" value="PAP2_3"/>
    <property type="match status" value="1"/>
</dbReference>
<evidence type="ECO:0000256" key="2">
    <source>
        <dbReference type="ARBA" id="ARBA00022692"/>
    </source>
</evidence>
<dbReference type="STRING" id="1344003.SAMN05445060_0115"/>
<feature type="transmembrane region" description="Helical" evidence="6">
    <location>
        <begin position="281"/>
        <end position="301"/>
    </location>
</feature>
<protein>
    <submittedName>
        <fullName evidence="8">PAP2 superfamily protein</fullName>
    </submittedName>
</protein>
<reference evidence="8 9" key="1">
    <citation type="submission" date="2017-01" db="EMBL/GenBank/DDBJ databases">
        <authorList>
            <person name="Mah S.A."/>
            <person name="Swanson W.J."/>
            <person name="Moy G.W."/>
            <person name="Vacquier V.D."/>
        </authorList>
    </citation>
    <scope>NUCLEOTIDE SEQUENCE [LARGE SCALE GENOMIC DNA]</scope>
    <source>
        <strain evidence="8 9">CPCC 203464</strain>
    </source>
</reference>
<dbReference type="Proteomes" id="UP000186218">
    <property type="component" value="Unassembled WGS sequence"/>
</dbReference>
<keyword evidence="3 6" id="KW-1133">Transmembrane helix</keyword>
<feature type="domain" description="Inositolphosphotransferase Aur1/Ipt1" evidence="7">
    <location>
        <begin position="133"/>
        <end position="346"/>
    </location>
</feature>
<feature type="transmembrane region" description="Helical" evidence="6">
    <location>
        <begin position="154"/>
        <end position="176"/>
    </location>
</feature>
<accession>A0A1N7CG77</accession>
<evidence type="ECO:0000256" key="6">
    <source>
        <dbReference type="SAM" id="Phobius"/>
    </source>
</evidence>
<feature type="transmembrane region" description="Helical" evidence="6">
    <location>
        <begin position="40"/>
        <end position="58"/>
    </location>
</feature>
<evidence type="ECO:0000259" key="7">
    <source>
        <dbReference type="Pfam" id="PF14378"/>
    </source>
</evidence>
<feature type="region of interest" description="Disordered" evidence="5">
    <location>
        <begin position="1"/>
        <end position="30"/>
    </location>
</feature>
<gene>
    <name evidence="8" type="ORF">SAMN05445060_0115</name>
</gene>
<keyword evidence="4 6" id="KW-0472">Membrane</keyword>
<dbReference type="InterPro" id="IPR026841">
    <property type="entry name" value="Aur1/Ipt1"/>
</dbReference>
<dbReference type="EMBL" id="FTNT01000001">
    <property type="protein sequence ID" value="SIR62631.1"/>
    <property type="molecule type" value="Genomic_DNA"/>
</dbReference>
<dbReference type="PANTHER" id="PTHR31310">
    <property type="match status" value="1"/>
</dbReference>
<dbReference type="PANTHER" id="PTHR31310:SF7">
    <property type="entry name" value="PA-PHOSPHATASE RELATED-FAMILY PROTEIN DDB_G0268928"/>
    <property type="match status" value="1"/>
</dbReference>
<evidence type="ECO:0000256" key="1">
    <source>
        <dbReference type="ARBA" id="ARBA00004141"/>
    </source>
</evidence>
<feature type="transmembrane region" description="Helical" evidence="6">
    <location>
        <begin position="332"/>
        <end position="353"/>
    </location>
</feature>
<feature type="transmembrane region" description="Helical" evidence="6">
    <location>
        <begin position="185"/>
        <end position="203"/>
    </location>
</feature>
<evidence type="ECO:0000313" key="9">
    <source>
        <dbReference type="Proteomes" id="UP000186218"/>
    </source>
</evidence>
<sequence>MSISEARDARVDDDGGDQRAPDPRSTEVAHRPSWVRNPTWWRRIALVVWAVAVVAMFVHNGVSMDRTGLLVFLCSGLAAASIGRRRIITVVVDWLPFAAVLVLYDQTRNVAQWMGMPTQWWLAVAADRHLFGGVEPTLWLQQHLKEATPPWWEIITSVVYVSFFVVPYAVAAVLWLRDRVAWRRFAVCFVLTSFLGLVGYTFVPAAPPWAAARCAPAEVVDHPRNPSCIDGLPDPDGGLLGTATPEHMGAAPEVERISARGWDVLHIPAASDMLQVGQSKANLVAAVPSLHAALTGLLALFMWPRVRALGRTLFVGYALIMAFTLVYTAEHYVFDILLGWGLAGFVVIVVELTRRRWTAHRTRLRERAHG</sequence>
<feature type="transmembrane region" description="Helical" evidence="6">
    <location>
        <begin position="308"/>
        <end position="326"/>
    </location>
</feature>
<dbReference type="Gene3D" id="1.20.144.10">
    <property type="entry name" value="Phosphatidic acid phosphatase type 2/haloperoxidase"/>
    <property type="match status" value="1"/>
</dbReference>